<reference evidence="2" key="1">
    <citation type="submission" date="2023-05" db="EMBL/GenBank/DDBJ databases">
        <title>Nepenthes gracilis genome sequencing.</title>
        <authorList>
            <person name="Fukushima K."/>
        </authorList>
    </citation>
    <scope>NUCLEOTIDE SEQUENCE</scope>
    <source>
        <strain evidence="2">SING2019-196</strain>
    </source>
</reference>
<name>A0AAD3SZW0_NEPGR</name>
<evidence type="ECO:0000256" key="1">
    <source>
        <dbReference type="SAM" id="MobiDB-lite"/>
    </source>
</evidence>
<feature type="region of interest" description="Disordered" evidence="1">
    <location>
        <begin position="90"/>
        <end position="109"/>
    </location>
</feature>
<dbReference type="EMBL" id="BSYO01000021">
    <property type="protein sequence ID" value="GMH20318.1"/>
    <property type="molecule type" value="Genomic_DNA"/>
</dbReference>
<accession>A0AAD3SZW0</accession>
<proteinExistence type="predicted"/>
<dbReference type="Proteomes" id="UP001279734">
    <property type="component" value="Unassembled WGS sequence"/>
</dbReference>
<gene>
    <name evidence="2" type="ORF">Nepgr_022159</name>
</gene>
<protein>
    <submittedName>
        <fullName evidence="2">Uncharacterized protein</fullName>
    </submittedName>
</protein>
<comment type="caution">
    <text evidence="2">The sequence shown here is derived from an EMBL/GenBank/DDBJ whole genome shotgun (WGS) entry which is preliminary data.</text>
</comment>
<organism evidence="2 3">
    <name type="scientific">Nepenthes gracilis</name>
    <name type="common">Slender pitcher plant</name>
    <dbReference type="NCBI Taxonomy" id="150966"/>
    <lineage>
        <taxon>Eukaryota</taxon>
        <taxon>Viridiplantae</taxon>
        <taxon>Streptophyta</taxon>
        <taxon>Embryophyta</taxon>
        <taxon>Tracheophyta</taxon>
        <taxon>Spermatophyta</taxon>
        <taxon>Magnoliopsida</taxon>
        <taxon>eudicotyledons</taxon>
        <taxon>Gunneridae</taxon>
        <taxon>Pentapetalae</taxon>
        <taxon>Caryophyllales</taxon>
        <taxon>Nepenthaceae</taxon>
        <taxon>Nepenthes</taxon>
    </lineage>
</organism>
<sequence length="109" mass="12197">MELEQYKVVVHCGMDLSTQADHFHGSVAAPEVGESQNQQLGCDKEMAVGIADNKGNIELQSLVYVFLDFPVFCNSCLNLLTEFLSRSCKRSRSKWPVHKENPEMGSLSF</sequence>
<keyword evidence="3" id="KW-1185">Reference proteome</keyword>
<evidence type="ECO:0000313" key="3">
    <source>
        <dbReference type="Proteomes" id="UP001279734"/>
    </source>
</evidence>
<evidence type="ECO:0000313" key="2">
    <source>
        <dbReference type="EMBL" id="GMH20318.1"/>
    </source>
</evidence>
<dbReference type="AlphaFoldDB" id="A0AAD3SZW0"/>